<dbReference type="AlphaFoldDB" id="A0A916VK11"/>
<sequence length="144" mass="16097">MIAIDTNVLLRYLLLDNKAQSHKAMSLITGPVPVLVTDVVLVETMWVLTGKRYKLDREAIAGVISALFEEPNIVFEDGQTVWRALNDYKKAQPVKVGGKKKSADFPDALIVNKAQHQAQQWHQALKGVYTFDIAAREIPRTLSP</sequence>
<keyword evidence="3" id="KW-1185">Reference proteome</keyword>
<evidence type="ECO:0000259" key="1">
    <source>
        <dbReference type="Pfam" id="PF01850"/>
    </source>
</evidence>
<evidence type="ECO:0000313" key="2">
    <source>
        <dbReference type="EMBL" id="GFZ82547.1"/>
    </source>
</evidence>
<reference evidence="2" key="1">
    <citation type="journal article" date="2014" name="Int. J. Syst. Evol. Microbiol.">
        <title>Complete genome sequence of Corynebacterium casei LMG S-19264T (=DSM 44701T), isolated from a smear-ripened cheese.</title>
        <authorList>
            <consortium name="US DOE Joint Genome Institute (JGI-PGF)"/>
            <person name="Walter F."/>
            <person name="Albersmeier A."/>
            <person name="Kalinowski J."/>
            <person name="Ruckert C."/>
        </authorList>
    </citation>
    <scope>NUCLEOTIDE SEQUENCE</scope>
    <source>
        <strain evidence="2">CGMCC 1.15425</strain>
    </source>
</reference>
<dbReference type="Proteomes" id="UP000627715">
    <property type="component" value="Unassembled WGS sequence"/>
</dbReference>
<dbReference type="SUPFAM" id="SSF88723">
    <property type="entry name" value="PIN domain-like"/>
    <property type="match status" value="1"/>
</dbReference>
<protein>
    <recommendedName>
        <fullName evidence="1">PIN domain-containing protein</fullName>
    </recommendedName>
</protein>
<dbReference type="Gene3D" id="3.40.50.1010">
    <property type="entry name" value="5'-nuclease"/>
    <property type="match status" value="1"/>
</dbReference>
<proteinExistence type="predicted"/>
<gene>
    <name evidence="2" type="ORF">GCM10011403_27650</name>
</gene>
<dbReference type="EMBL" id="BMIY01000013">
    <property type="protein sequence ID" value="GFZ82547.1"/>
    <property type="molecule type" value="Genomic_DNA"/>
</dbReference>
<comment type="caution">
    <text evidence="2">The sequence shown here is derived from an EMBL/GenBank/DDBJ whole genome shotgun (WGS) entry which is preliminary data.</text>
</comment>
<name>A0A916VK11_9GAMM</name>
<accession>A0A916VK11</accession>
<reference evidence="2" key="2">
    <citation type="submission" date="2020-09" db="EMBL/GenBank/DDBJ databases">
        <authorList>
            <person name="Sun Q."/>
            <person name="Zhou Y."/>
        </authorList>
    </citation>
    <scope>NUCLEOTIDE SEQUENCE</scope>
    <source>
        <strain evidence="2">CGMCC 1.15425</strain>
    </source>
</reference>
<dbReference type="CDD" id="cd18683">
    <property type="entry name" value="PIN_VapC-like"/>
    <property type="match status" value="1"/>
</dbReference>
<dbReference type="PANTHER" id="PTHR39664:SF2">
    <property type="entry name" value="NUCLEIC ACID-BINDING PROTEIN, CONTAINING PIN DOMAIN-RELATED"/>
    <property type="match status" value="1"/>
</dbReference>
<dbReference type="PANTHER" id="PTHR39664">
    <property type="match status" value="1"/>
</dbReference>
<dbReference type="OrthoDB" id="32974at2"/>
<organism evidence="2 3">
    <name type="scientific">Pseudohongiella nitratireducens</name>
    <dbReference type="NCBI Taxonomy" id="1768907"/>
    <lineage>
        <taxon>Bacteria</taxon>
        <taxon>Pseudomonadati</taxon>
        <taxon>Pseudomonadota</taxon>
        <taxon>Gammaproteobacteria</taxon>
        <taxon>Pseudomonadales</taxon>
        <taxon>Pseudohongiellaceae</taxon>
        <taxon>Pseudohongiella</taxon>
    </lineage>
</organism>
<dbReference type="Pfam" id="PF01850">
    <property type="entry name" value="PIN"/>
    <property type="match status" value="1"/>
</dbReference>
<evidence type="ECO:0000313" key="3">
    <source>
        <dbReference type="Proteomes" id="UP000627715"/>
    </source>
</evidence>
<dbReference type="InterPro" id="IPR029060">
    <property type="entry name" value="PIN-like_dom_sf"/>
</dbReference>
<dbReference type="InterPro" id="IPR002716">
    <property type="entry name" value="PIN_dom"/>
</dbReference>
<dbReference type="RefSeq" id="WP_068810567.1">
    <property type="nucleotide sequence ID" value="NZ_BMIY01000013.1"/>
</dbReference>
<feature type="domain" description="PIN" evidence="1">
    <location>
        <begin position="3"/>
        <end position="117"/>
    </location>
</feature>